<sequence>MDFDPVEDGLFLGSRRGLQDFLLSHTSSTVKVLTIESDDLSQVPFGVSEHTFIQVDDLITADLLSHFDDIVSFIKSGLLAGAVYVHCRHGVSRSATACAAYLMTKHGISADDAVQRLRLCRPCVSPNAGFRRQLELYERLGCRTSLDQPEFRRYRLRAAAQAAGMDLSRLTTLSQPLLVADAGLPGTAGPPAAVYRCRQCRTALFSEHSVVKEQEKAVRMVKGW</sequence>
<evidence type="ECO:0000256" key="3">
    <source>
        <dbReference type="ARBA" id="ARBA00022801"/>
    </source>
</evidence>
<dbReference type="CDD" id="cd14498">
    <property type="entry name" value="DSP"/>
    <property type="match status" value="1"/>
</dbReference>
<evidence type="ECO:0000256" key="2">
    <source>
        <dbReference type="ARBA" id="ARBA00013064"/>
    </source>
</evidence>
<evidence type="ECO:0000256" key="4">
    <source>
        <dbReference type="ARBA" id="ARBA00022912"/>
    </source>
</evidence>
<accession>A0A6A4X732</accession>
<keyword evidence="4" id="KW-0904">Protein phosphatase</keyword>
<evidence type="ECO:0000313" key="8">
    <source>
        <dbReference type="Proteomes" id="UP000440578"/>
    </source>
</evidence>
<protein>
    <recommendedName>
        <fullName evidence="2">protein-tyrosine-phosphatase</fullName>
        <ecNumber evidence="2">3.1.3.48</ecNumber>
    </recommendedName>
</protein>
<organism evidence="7 8">
    <name type="scientific">Amphibalanus amphitrite</name>
    <name type="common">Striped barnacle</name>
    <name type="synonym">Balanus amphitrite</name>
    <dbReference type="NCBI Taxonomy" id="1232801"/>
    <lineage>
        <taxon>Eukaryota</taxon>
        <taxon>Metazoa</taxon>
        <taxon>Ecdysozoa</taxon>
        <taxon>Arthropoda</taxon>
        <taxon>Crustacea</taxon>
        <taxon>Multicrustacea</taxon>
        <taxon>Cirripedia</taxon>
        <taxon>Thoracica</taxon>
        <taxon>Thoracicalcarea</taxon>
        <taxon>Balanomorpha</taxon>
        <taxon>Balanoidea</taxon>
        <taxon>Balanidae</taxon>
        <taxon>Amphibalaninae</taxon>
        <taxon>Amphibalanus</taxon>
    </lineage>
</organism>
<proteinExistence type="inferred from homology"/>
<dbReference type="InterPro" id="IPR000387">
    <property type="entry name" value="Tyr_Pase_dom"/>
</dbReference>
<name>A0A6A4X732_AMPAM</name>
<evidence type="ECO:0000313" key="7">
    <source>
        <dbReference type="EMBL" id="KAF0314033.1"/>
    </source>
</evidence>
<dbReference type="InterPro" id="IPR000340">
    <property type="entry name" value="Dual-sp_phosphatase_cat-dom"/>
</dbReference>
<dbReference type="InterPro" id="IPR029021">
    <property type="entry name" value="Prot-tyrosine_phosphatase-like"/>
</dbReference>
<comment type="caution">
    <text evidence="7">The sequence shown here is derived from an EMBL/GenBank/DDBJ whole genome shotgun (WGS) entry which is preliminary data.</text>
</comment>
<evidence type="ECO:0000259" key="5">
    <source>
        <dbReference type="PROSITE" id="PS50054"/>
    </source>
</evidence>
<dbReference type="EC" id="3.1.3.48" evidence="2"/>
<dbReference type="InterPro" id="IPR020422">
    <property type="entry name" value="TYR_PHOSPHATASE_DUAL_dom"/>
</dbReference>
<dbReference type="PROSITE" id="PS50056">
    <property type="entry name" value="TYR_PHOSPHATASE_2"/>
    <property type="match status" value="1"/>
</dbReference>
<comment type="similarity">
    <text evidence="1">Belongs to the protein-tyrosine phosphatase family. Non-receptor class dual specificity subfamily.</text>
</comment>
<dbReference type="Pfam" id="PF00782">
    <property type="entry name" value="DSPc"/>
    <property type="match status" value="1"/>
</dbReference>
<reference evidence="7 8" key="1">
    <citation type="submission" date="2019-07" db="EMBL/GenBank/DDBJ databases">
        <title>Draft genome assembly of a fouling barnacle, Amphibalanus amphitrite (Darwin, 1854): The first reference genome for Thecostraca.</title>
        <authorList>
            <person name="Kim W."/>
        </authorList>
    </citation>
    <scope>NUCLEOTIDE SEQUENCE [LARGE SCALE GENOMIC DNA]</scope>
    <source>
        <strain evidence="7">SNU_AA5</strain>
        <tissue evidence="7">Soma without cirri and trophi</tissue>
    </source>
</reference>
<dbReference type="PANTHER" id="PTHR45848:SF4">
    <property type="entry name" value="DUAL SPECIFICITY PROTEIN PHOSPHATASE 12"/>
    <property type="match status" value="1"/>
</dbReference>
<dbReference type="Gene3D" id="3.90.190.10">
    <property type="entry name" value="Protein tyrosine phosphatase superfamily"/>
    <property type="match status" value="1"/>
</dbReference>
<keyword evidence="8" id="KW-1185">Reference proteome</keyword>
<dbReference type="Proteomes" id="UP000440578">
    <property type="component" value="Unassembled WGS sequence"/>
</dbReference>
<dbReference type="InterPro" id="IPR016130">
    <property type="entry name" value="Tyr_Pase_AS"/>
</dbReference>
<dbReference type="EMBL" id="VIIS01000055">
    <property type="protein sequence ID" value="KAF0314033.1"/>
    <property type="molecule type" value="Genomic_DNA"/>
</dbReference>
<evidence type="ECO:0000256" key="1">
    <source>
        <dbReference type="ARBA" id="ARBA00008601"/>
    </source>
</evidence>
<dbReference type="PANTHER" id="PTHR45848">
    <property type="entry name" value="DUAL SPECIFICITY PROTEIN PHOSPHATASE 12 FAMILY MEMBER"/>
    <property type="match status" value="1"/>
</dbReference>
<dbReference type="PROSITE" id="PS00383">
    <property type="entry name" value="TYR_PHOSPHATASE_1"/>
    <property type="match status" value="1"/>
</dbReference>
<keyword evidence="3" id="KW-0378">Hydrolase</keyword>
<feature type="domain" description="Tyrosine specific protein phosphatases" evidence="6">
    <location>
        <begin position="61"/>
        <end position="122"/>
    </location>
</feature>
<dbReference type="EMBL" id="VIIS01000055">
    <property type="protein sequence ID" value="KAF0314032.1"/>
    <property type="molecule type" value="Genomic_DNA"/>
</dbReference>
<dbReference type="GO" id="GO:0008138">
    <property type="term" value="F:protein tyrosine/serine/threonine phosphatase activity"/>
    <property type="evidence" value="ECO:0007669"/>
    <property type="project" value="TreeGrafter"/>
</dbReference>
<dbReference type="PROSITE" id="PS50054">
    <property type="entry name" value="TYR_PHOSPHATASE_DUAL"/>
    <property type="match status" value="1"/>
</dbReference>
<dbReference type="OrthoDB" id="2017893at2759"/>
<dbReference type="SMART" id="SM00195">
    <property type="entry name" value="DSPc"/>
    <property type="match status" value="1"/>
</dbReference>
<evidence type="ECO:0000259" key="6">
    <source>
        <dbReference type="PROSITE" id="PS50056"/>
    </source>
</evidence>
<dbReference type="SUPFAM" id="SSF52799">
    <property type="entry name" value="(Phosphotyrosine protein) phosphatases II"/>
    <property type="match status" value="1"/>
</dbReference>
<dbReference type="AlphaFoldDB" id="A0A6A4X732"/>
<dbReference type="GO" id="GO:0004725">
    <property type="term" value="F:protein tyrosine phosphatase activity"/>
    <property type="evidence" value="ECO:0007669"/>
    <property type="project" value="UniProtKB-EC"/>
</dbReference>
<gene>
    <name evidence="7" type="primary">DUSP12_1</name>
    <name evidence="7" type="ORF">FJT64_015476</name>
</gene>
<feature type="domain" description="Tyrosine-protein phosphatase" evidence="5">
    <location>
        <begin position="2"/>
        <end position="143"/>
    </location>
</feature>